<reference evidence="2" key="1">
    <citation type="journal article" date="2020" name="Genome Biol.">
        <title>Gamete binning: chromosome-level and haplotype-resolved genome assembly enabled by high-throughput single-cell sequencing of gamete genomes.</title>
        <authorList>
            <person name="Campoy J.A."/>
            <person name="Sun H."/>
            <person name="Goel M."/>
            <person name="Jiao W.-B."/>
            <person name="Folz-Donahue K."/>
            <person name="Wang N."/>
            <person name="Rubio M."/>
            <person name="Liu C."/>
            <person name="Kukat C."/>
            <person name="Ruiz D."/>
            <person name="Huettel B."/>
            <person name="Schneeberger K."/>
        </authorList>
    </citation>
    <scope>NUCLEOTIDE SEQUENCE [LARGE SCALE GENOMIC DNA]</scope>
    <source>
        <strain evidence="2">cv. Rojo Pasion</strain>
    </source>
</reference>
<evidence type="ECO:0000313" key="2">
    <source>
        <dbReference type="Proteomes" id="UP000507245"/>
    </source>
</evidence>
<accession>A0A6J5XMN7</accession>
<keyword evidence="2" id="KW-1185">Reference proteome</keyword>
<dbReference type="EMBL" id="CAEKKB010000006">
    <property type="protein sequence ID" value="CAB4313633.1"/>
    <property type="molecule type" value="Genomic_DNA"/>
</dbReference>
<evidence type="ECO:0000313" key="1">
    <source>
        <dbReference type="EMBL" id="CAB4313633.1"/>
    </source>
</evidence>
<organism evidence="1 2">
    <name type="scientific">Prunus armeniaca</name>
    <name type="common">Apricot</name>
    <name type="synonym">Armeniaca vulgaris</name>
    <dbReference type="NCBI Taxonomy" id="36596"/>
    <lineage>
        <taxon>Eukaryota</taxon>
        <taxon>Viridiplantae</taxon>
        <taxon>Streptophyta</taxon>
        <taxon>Embryophyta</taxon>
        <taxon>Tracheophyta</taxon>
        <taxon>Spermatophyta</taxon>
        <taxon>Magnoliopsida</taxon>
        <taxon>eudicotyledons</taxon>
        <taxon>Gunneridae</taxon>
        <taxon>Pentapetalae</taxon>
        <taxon>rosids</taxon>
        <taxon>fabids</taxon>
        <taxon>Rosales</taxon>
        <taxon>Rosaceae</taxon>
        <taxon>Amygdaloideae</taxon>
        <taxon>Amygdaleae</taxon>
        <taxon>Prunus</taxon>
    </lineage>
</organism>
<protein>
    <submittedName>
        <fullName evidence="1">Uncharacterized protein</fullName>
    </submittedName>
</protein>
<gene>
    <name evidence="1" type="ORF">ORAREDHAP_LOCUS36937</name>
</gene>
<proteinExistence type="predicted"/>
<dbReference type="Proteomes" id="UP000507245">
    <property type="component" value="Unassembled WGS sequence"/>
</dbReference>
<sequence>MRQRNLLDSNSKDEMMVDMNALRDSQEKYSRQGQAWWFVVKEVCTKRITFVPYEMLFWCHSHVVVKIKV</sequence>
<name>A0A6J5XMN7_PRUAR</name>
<dbReference type="AlphaFoldDB" id="A0A6J5XMN7"/>